<accession>A0A9P0EQN8</accession>
<sequence length="500" mass="56772">MDAHTALDSLPSEVVDRICSFVGPQDLVSLRLCSRAAAAKSLHQFGQKCFAYNRFLLTSKNMAILEAIAKHDHFRTVVRGVYIMPALFEGMYSMDQRAFCQWAAESRPRRTLYPSGARRDDLEIPDDKLREFYPAYKKVVADHLDIVFSGRLRELLAYCASRFPNWTSVGLSHYNAGRQDSLNVNRLLDCPEWRDLVSRLGCDPASAWHSISPFRAGDPNVRASVFTALLRTLIAPGAENLALEELTTCQAASRYTSRCSGLMLGELDLSSEEQELILARLEAMKLQELHMCIRDFHRQKHPESYSFMNKIVSRVSPTLTDFRSTRSPTHEGYEYAKQQISWLSHNTSFTSLCRLELGGISTDVDDFKRLLATAAPTLRQVTFWDIYLRVDNPPAGSEEYARLGRQQWRQVWVWLGENLDPSGITMSSLNGPGHGSLRIRDRLHGYRGSHPIINASNVGLYIKEKSHVSFKEWISQLRFEKLLINPPESGSIDSDELYSE</sequence>
<dbReference type="EMBL" id="CABFOC020000091">
    <property type="protein sequence ID" value="CAH0058627.1"/>
    <property type="molecule type" value="Genomic_DNA"/>
</dbReference>
<evidence type="ECO:0000313" key="3">
    <source>
        <dbReference type="Proteomes" id="UP000775872"/>
    </source>
</evidence>
<dbReference type="InterPro" id="IPR001810">
    <property type="entry name" value="F-box_dom"/>
</dbReference>
<keyword evidence="3" id="KW-1185">Reference proteome</keyword>
<protein>
    <recommendedName>
        <fullName evidence="1">F-box domain-containing protein</fullName>
    </recommendedName>
</protein>
<dbReference type="PROSITE" id="PS50181">
    <property type="entry name" value="FBOX"/>
    <property type="match status" value="1"/>
</dbReference>
<gene>
    <name evidence="2" type="ORF">CSOL1703_00007649</name>
</gene>
<dbReference type="OrthoDB" id="5279008at2759"/>
<dbReference type="Pfam" id="PF00646">
    <property type="entry name" value="F-box"/>
    <property type="match status" value="1"/>
</dbReference>
<evidence type="ECO:0000313" key="2">
    <source>
        <dbReference type="EMBL" id="CAH0058627.1"/>
    </source>
</evidence>
<proteinExistence type="predicted"/>
<evidence type="ECO:0000259" key="1">
    <source>
        <dbReference type="PROSITE" id="PS50181"/>
    </source>
</evidence>
<dbReference type="CDD" id="cd09917">
    <property type="entry name" value="F-box_SF"/>
    <property type="match status" value="1"/>
</dbReference>
<reference evidence="2" key="1">
    <citation type="submission" date="2021-10" db="EMBL/GenBank/DDBJ databases">
        <authorList>
            <person name="Piombo E."/>
        </authorList>
    </citation>
    <scope>NUCLEOTIDE SEQUENCE</scope>
</reference>
<name>A0A9P0EQN8_9HYPO</name>
<organism evidence="2 3">
    <name type="scientific">Clonostachys solani</name>
    <dbReference type="NCBI Taxonomy" id="160281"/>
    <lineage>
        <taxon>Eukaryota</taxon>
        <taxon>Fungi</taxon>
        <taxon>Dikarya</taxon>
        <taxon>Ascomycota</taxon>
        <taxon>Pezizomycotina</taxon>
        <taxon>Sordariomycetes</taxon>
        <taxon>Hypocreomycetidae</taxon>
        <taxon>Hypocreales</taxon>
        <taxon>Bionectriaceae</taxon>
        <taxon>Clonostachys</taxon>
    </lineage>
</organism>
<dbReference type="Proteomes" id="UP000775872">
    <property type="component" value="Unassembled WGS sequence"/>
</dbReference>
<dbReference type="AlphaFoldDB" id="A0A9P0EQN8"/>
<comment type="caution">
    <text evidence="2">The sequence shown here is derived from an EMBL/GenBank/DDBJ whole genome shotgun (WGS) entry which is preliminary data.</text>
</comment>
<feature type="domain" description="F-box" evidence="1">
    <location>
        <begin position="4"/>
        <end position="35"/>
    </location>
</feature>